<comment type="caution">
    <text evidence="2">The sequence shown here is derived from an EMBL/GenBank/DDBJ whole genome shotgun (WGS) entry which is preliminary data.</text>
</comment>
<evidence type="ECO:0000256" key="1">
    <source>
        <dbReference type="SAM" id="MobiDB-lite"/>
    </source>
</evidence>
<dbReference type="EMBL" id="MGEJ01000019">
    <property type="protein sequence ID" value="OGL79982.1"/>
    <property type="molecule type" value="Genomic_DNA"/>
</dbReference>
<evidence type="ECO:0000313" key="3">
    <source>
        <dbReference type="Proteomes" id="UP000176897"/>
    </source>
</evidence>
<accession>A0A1F7UNX6</accession>
<dbReference type="STRING" id="1802401.A3B21_01075"/>
<protein>
    <submittedName>
        <fullName evidence="2">Uncharacterized protein</fullName>
    </submittedName>
</protein>
<dbReference type="Proteomes" id="UP000176897">
    <property type="component" value="Unassembled WGS sequence"/>
</dbReference>
<evidence type="ECO:0000313" key="2">
    <source>
        <dbReference type="EMBL" id="OGL79982.1"/>
    </source>
</evidence>
<proteinExistence type="predicted"/>
<dbReference type="AlphaFoldDB" id="A0A1F7UNX6"/>
<sequence>MVCKYSERGERGREGIKKCGEKDAAAHFRPQGGLGGCLVVGGGRMGGVWRKKGKKGRYEGGRERGRGSTRS</sequence>
<name>A0A1F7UNX6_9BACT</name>
<organism evidence="2 3">
    <name type="scientific">Candidatus Uhrbacteria bacterium RIFCSPLOWO2_01_FULL_47_24</name>
    <dbReference type="NCBI Taxonomy" id="1802401"/>
    <lineage>
        <taxon>Bacteria</taxon>
        <taxon>Candidatus Uhriibacteriota</taxon>
    </lineage>
</organism>
<gene>
    <name evidence="2" type="ORF">A3B21_01075</name>
</gene>
<feature type="region of interest" description="Disordered" evidence="1">
    <location>
        <begin position="48"/>
        <end position="71"/>
    </location>
</feature>
<reference evidence="2 3" key="1">
    <citation type="journal article" date="2016" name="Nat. Commun.">
        <title>Thousands of microbial genomes shed light on interconnected biogeochemical processes in an aquifer system.</title>
        <authorList>
            <person name="Anantharaman K."/>
            <person name="Brown C.T."/>
            <person name="Hug L.A."/>
            <person name="Sharon I."/>
            <person name="Castelle C.J."/>
            <person name="Probst A.J."/>
            <person name="Thomas B.C."/>
            <person name="Singh A."/>
            <person name="Wilkins M.J."/>
            <person name="Karaoz U."/>
            <person name="Brodie E.L."/>
            <person name="Williams K.H."/>
            <person name="Hubbard S.S."/>
            <person name="Banfield J.F."/>
        </authorList>
    </citation>
    <scope>NUCLEOTIDE SEQUENCE [LARGE SCALE GENOMIC DNA]</scope>
</reference>
<feature type="compositionally biased region" description="Basic and acidic residues" evidence="1">
    <location>
        <begin position="56"/>
        <end position="71"/>
    </location>
</feature>